<dbReference type="GO" id="GO:0008180">
    <property type="term" value="C:COP9 signalosome"/>
    <property type="evidence" value="ECO:0007669"/>
    <property type="project" value="UniProtKB-KW"/>
</dbReference>
<keyword evidence="5" id="KW-0963">Cytoplasm</keyword>
<evidence type="ECO:0000256" key="7">
    <source>
        <dbReference type="ARBA" id="ARBA00023242"/>
    </source>
</evidence>
<keyword evidence="10" id="KW-1185">Reference proteome</keyword>
<dbReference type="GO" id="GO:0010387">
    <property type="term" value="P:COP9 signalosome assembly"/>
    <property type="evidence" value="ECO:0007669"/>
    <property type="project" value="InterPro"/>
</dbReference>
<dbReference type="STRING" id="7232.A0A484B7U4"/>
<keyword evidence="7" id="KW-0539">Nucleus</keyword>
<dbReference type="Pfam" id="PF10075">
    <property type="entry name" value="CSN8_PSD8_EIF3K"/>
    <property type="match status" value="1"/>
</dbReference>
<dbReference type="Proteomes" id="UP000295192">
    <property type="component" value="Unassembled WGS sequence"/>
</dbReference>
<evidence type="ECO:0000256" key="3">
    <source>
        <dbReference type="ARBA" id="ARBA00008252"/>
    </source>
</evidence>
<dbReference type="GO" id="GO:0005737">
    <property type="term" value="C:cytoplasm"/>
    <property type="evidence" value="ECO:0007669"/>
    <property type="project" value="UniProtKB-SubCell"/>
</dbReference>
<dbReference type="PANTHER" id="PTHR13339:SF0">
    <property type="entry name" value="COP9 SIGNALOSOME COMPLEX SUBUNIT 8"/>
    <property type="match status" value="1"/>
</dbReference>
<dbReference type="PANTHER" id="PTHR13339">
    <property type="entry name" value="COP9 SIGNALOSOME COMPLEX SUBUNIT 8"/>
    <property type="match status" value="1"/>
</dbReference>
<comment type="similarity">
    <text evidence="3">Belongs to the CSN8 family.</text>
</comment>
<evidence type="ECO:0000256" key="5">
    <source>
        <dbReference type="ARBA" id="ARBA00022490"/>
    </source>
</evidence>
<evidence type="ECO:0000313" key="10">
    <source>
        <dbReference type="Proteomes" id="UP000295192"/>
    </source>
</evidence>
<dbReference type="OMA" id="MRIPDKL"/>
<evidence type="ECO:0000256" key="6">
    <source>
        <dbReference type="ARBA" id="ARBA00022790"/>
    </source>
</evidence>
<sequence>MHKIQQDKYNDKLNRLQNEELENIAPGVEIYHQLMAIYLYQNKLANAKLLWMRIANNLKEQNKELAQLNLLNLALQHNNYADFFKHIKYEWSETNKPIIDDLLIKQREELFNLTSTAYVSIYEHNLMEMAQMTAEELQNACSDWTREQDGDKKILLPKMKEPTPRVASDDQLLKLTEFVSFLEN</sequence>
<dbReference type="InterPro" id="IPR000717">
    <property type="entry name" value="PCI_dom"/>
</dbReference>
<accession>A0A484B7U4</accession>
<dbReference type="GO" id="GO:0000338">
    <property type="term" value="P:protein deneddylation"/>
    <property type="evidence" value="ECO:0007669"/>
    <property type="project" value="InterPro"/>
</dbReference>
<evidence type="ECO:0000313" key="9">
    <source>
        <dbReference type="EMBL" id="TDG43885.1"/>
    </source>
</evidence>
<keyword evidence="6" id="KW-0736">Signalosome</keyword>
<feature type="domain" description="PCI" evidence="8">
    <location>
        <begin position="4"/>
        <end position="169"/>
    </location>
</feature>
<comment type="subcellular location">
    <subcellularLocation>
        <location evidence="2">Cytoplasm</location>
    </subcellularLocation>
    <subcellularLocation>
        <location evidence="1">Nucleus</location>
    </subcellularLocation>
</comment>
<dbReference type="InterPro" id="IPR033205">
    <property type="entry name" value="COP9_CSN8"/>
</dbReference>
<protein>
    <recommendedName>
        <fullName evidence="4">COP9 signalosome complex subunit 8</fullName>
    </recommendedName>
</protein>
<evidence type="ECO:0000259" key="8">
    <source>
        <dbReference type="PROSITE" id="PS50250"/>
    </source>
</evidence>
<evidence type="ECO:0000256" key="4">
    <source>
        <dbReference type="ARBA" id="ARBA00014875"/>
    </source>
</evidence>
<reference evidence="9 10" key="1">
    <citation type="journal article" date="2019" name="J. Hered.">
        <title>An Improved Genome Assembly for Drosophila navojoa, the Basal Species in the mojavensis Cluster.</title>
        <authorList>
            <person name="Vanderlinde T."/>
            <person name="Dupim E.G."/>
            <person name="Nazario-Yepiz N.O."/>
            <person name="Carvalho A.B."/>
        </authorList>
    </citation>
    <scope>NUCLEOTIDE SEQUENCE [LARGE SCALE GENOMIC DNA]</scope>
    <source>
        <strain evidence="9">Navoj_Jal97</strain>
        <tissue evidence="9">Whole organism</tissue>
    </source>
</reference>
<proteinExistence type="inferred from homology"/>
<dbReference type="OrthoDB" id="5351233at2759"/>
<name>A0A484B7U4_DRONA</name>
<organism evidence="9 10">
    <name type="scientific">Drosophila navojoa</name>
    <name type="common">Fruit fly</name>
    <dbReference type="NCBI Taxonomy" id="7232"/>
    <lineage>
        <taxon>Eukaryota</taxon>
        <taxon>Metazoa</taxon>
        <taxon>Ecdysozoa</taxon>
        <taxon>Arthropoda</taxon>
        <taxon>Hexapoda</taxon>
        <taxon>Insecta</taxon>
        <taxon>Pterygota</taxon>
        <taxon>Neoptera</taxon>
        <taxon>Endopterygota</taxon>
        <taxon>Diptera</taxon>
        <taxon>Brachycera</taxon>
        <taxon>Muscomorpha</taxon>
        <taxon>Ephydroidea</taxon>
        <taxon>Drosophilidae</taxon>
        <taxon>Drosophila</taxon>
    </lineage>
</organism>
<comment type="caution">
    <text evidence="9">The sequence shown here is derived from an EMBL/GenBank/DDBJ whole genome shotgun (WGS) entry which is preliminary data.</text>
</comment>
<evidence type="ECO:0000256" key="2">
    <source>
        <dbReference type="ARBA" id="ARBA00004496"/>
    </source>
</evidence>
<dbReference type="EMBL" id="LSRL02000128">
    <property type="protein sequence ID" value="TDG43885.1"/>
    <property type="molecule type" value="Genomic_DNA"/>
</dbReference>
<dbReference type="InterPro" id="IPR033464">
    <property type="entry name" value="CSN8_PSD8_EIF3K"/>
</dbReference>
<gene>
    <name evidence="9" type="ORF">AWZ03_009691</name>
</gene>
<dbReference type="PROSITE" id="PS50250">
    <property type="entry name" value="PCI"/>
    <property type="match status" value="1"/>
</dbReference>
<dbReference type="AlphaFoldDB" id="A0A484B7U4"/>
<evidence type="ECO:0000256" key="1">
    <source>
        <dbReference type="ARBA" id="ARBA00004123"/>
    </source>
</evidence>